<dbReference type="AlphaFoldDB" id="A0A844ARG3"/>
<dbReference type="InterPro" id="IPR050683">
    <property type="entry name" value="Bact_Polysacc_Export_ATP-bd"/>
</dbReference>
<comment type="similarity">
    <text evidence="1">Belongs to the ABC transporter superfamily.</text>
</comment>
<dbReference type="RefSeq" id="WP_153584162.1">
    <property type="nucleotide sequence ID" value="NZ_WJBU01000005.1"/>
</dbReference>
<dbReference type="Proteomes" id="UP000487350">
    <property type="component" value="Unassembled WGS sequence"/>
</dbReference>
<dbReference type="GO" id="GO:0016887">
    <property type="term" value="F:ATP hydrolysis activity"/>
    <property type="evidence" value="ECO:0007669"/>
    <property type="project" value="InterPro"/>
</dbReference>
<dbReference type="Gene3D" id="3.40.50.300">
    <property type="entry name" value="P-loop containing nucleotide triphosphate hydrolases"/>
    <property type="match status" value="1"/>
</dbReference>
<dbReference type="EMBL" id="WJBU01000005">
    <property type="protein sequence ID" value="MRD46825.1"/>
    <property type="molecule type" value="Genomic_DNA"/>
</dbReference>
<dbReference type="InterPro" id="IPR003593">
    <property type="entry name" value="AAA+_ATPase"/>
</dbReference>
<dbReference type="GO" id="GO:0005524">
    <property type="term" value="F:ATP binding"/>
    <property type="evidence" value="ECO:0007669"/>
    <property type="project" value="UniProtKB-KW"/>
</dbReference>
<evidence type="ECO:0000313" key="8">
    <source>
        <dbReference type="Proteomes" id="UP000487350"/>
    </source>
</evidence>
<keyword evidence="8" id="KW-1185">Reference proteome</keyword>
<evidence type="ECO:0000256" key="4">
    <source>
        <dbReference type="ARBA" id="ARBA00022741"/>
    </source>
</evidence>
<dbReference type="SMART" id="SM00382">
    <property type="entry name" value="AAA"/>
    <property type="match status" value="1"/>
</dbReference>
<feature type="domain" description="ABC transporter" evidence="6">
    <location>
        <begin position="34"/>
        <end position="253"/>
    </location>
</feature>
<proteinExistence type="inferred from homology"/>
<dbReference type="GO" id="GO:0140359">
    <property type="term" value="F:ABC-type transporter activity"/>
    <property type="evidence" value="ECO:0007669"/>
    <property type="project" value="InterPro"/>
</dbReference>
<organism evidence="7 8">
    <name type="scientific">Caenimonas koreensis DSM 17982</name>
    <dbReference type="NCBI Taxonomy" id="1121255"/>
    <lineage>
        <taxon>Bacteria</taxon>
        <taxon>Pseudomonadati</taxon>
        <taxon>Pseudomonadota</taxon>
        <taxon>Betaproteobacteria</taxon>
        <taxon>Burkholderiales</taxon>
        <taxon>Comamonadaceae</taxon>
        <taxon>Caenimonas</taxon>
    </lineage>
</organism>
<evidence type="ECO:0000256" key="3">
    <source>
        <dbReference type="ARBA" id="ARBA00022475"/>
    </source>
</evidence>
<name>A0A844ARG3_9BURK</name>
<protein>
    <submittedName>
        <fullName evidence="7">ATP-binding cassette domain-containing protein</fullName>
    </submittedName>
</protein>
<keyword evidence="3" id="KW-1003">Cell membrane</keyword>
<sequence>MGAPAVRVSGLWKEYAVGIAQPPSTFYETIGNAFGRRNAPESDQHFWALRDVNFDVEPGQVVGIIGRNGAGKSTLLKILSRITAPTKGRVEIRGKLASLLEVGTGFHPELTGRENIFLNGSILGMTTSEVHRKLDAIVSFAELEKFIDTPVKRYSSGMYVRLAFAVAAHLDPDILIIDEVLAVGDADFQEKCVGKMEAIRGEGRTLLVVSHNMQLIKKLCPVAVLMERGSATAIGPIDDIQAKYLAGGAGVSSWSPAARDHHPFQFESVEVVPPQGHVATALPADRPFEILFRFEVATSITGRVALTIRNQFGVLVLASCDTDAFAYMNKRWAAGRYIERCVVPGSLLVPGEYWLAISRPLNEGNEIIQDICRFTIDRSGSLVERDYREGVVAPFLEWTTEERS</sequence>
<comment type="caution">
    <text evidence="7">The sequence shown here is derived from an EMBL/GenBank/DDBJ whole genome shotgun (WGS) entry which is preliminary data.</text>
</comment>
<dbReference type="InterPro" id="IPR015860">
    <property type="entry name" value="ABC_transpr_TagH-like"/>
</dbReference>
<dbReference type="PANTHER" id="PTHR46743:SF2">
    <property type="entry name" value="TEICHOIC ACIDS EXPORT ATP-BINDING PROTEIN TAGH"/>
    <property type="match status" value="1"/>
</dbReference>
<dbReference type="CDD" id="cd03220">
    <property type="entry name" value="ABC_KpsT_Wzt"/>
    <property type="match status" value="1"/>
</dbReference>
<dbReference type="InterPro" id="IPR029439">
    <property type="entry name" value="Wzt_C"/>
</dbReference>
<dbReference type="OrthoDB" id="9778870at2"/>
<dbReference type="InterPro" id="IPR003439">
    <property type="entry name" value="ABC_transporter-like_ATP-bd"/>
</dbReference>
<dbReference type="SUPFAM" id="SSF52540">
    <property type="entry name" value="P-loop containing nucleoside triphosphate hydrolases"/>
    <property type="match status" value="1"/>
</dbReference>
<keyword evidence="4" id="KW-0547">Nucleotide-binding</keyword>
<accession>A0A844ARG3</accession>
<keyword evidence="2" id="KW-0813">Transport</keyword>
<dbReference type="PANTHER" id="PTHR46743">
    <property type="entry name" value="TEICHOIC ACIDS EXPORT ATP-BINDING PROTEIN TAGH"/>
    <property type="match status" value="1"/>
</dbReference>
<keyword evidence="5 7" id="KW-0067">ATP-binding</keyword>
<dbReference type="CDD" id="cd10147">
    <property type="entry name" value="Wzt_C-like"/>
    <property type="match status" value="1"/>
</dbReference>
<dbReference type="InterPro" id="IPR027417">
    <property type="entry name" value="P-loop_NTPase"/>
</dbReference>
<dbReference type="GO" id="GO:0016020">
    <property type="term" value="C:membrane"/>
    <property type="evidence" value="ECO:0007669"/>
    <property type="project" value="InterPro"/>
</dbReference>
<gene>
    <name evidence="7" type="ORF">GHT07_06030</name>
</gene>
<reference evidence="7 8" key="1">
    <citation type="submission" date="2019-11" db="EMBL/GenBank/DDBJ databases">
        <title>Caenimonas koreensis gen. nov., sp. nov., isolated from activated sludge.</title>
        <authorList>
            <person name="Seung H.R."/>
        </authorList>
    </citation>
    <scope>NUCLEOTIDE SEQUENCE [LARGE SCALE GENOMIC DNA]</scope>
    <source>
        <strain evidence="7 8">EMB320</strain>
    </source>
</reference>
<dbReference type="Pfam" id="PF00005">
    <property type="entry name" value="ABC_tran"/>
    <property type="match status" value="1"/>
</dbReference>
<evidence type="ECO:0000256" key="1">
    <source>
        <dbReference type="ARBA" id="ARBA00005417"/>
    </source>
</evidence>
<dbReference type="PROSITE" id="PS50893">
    <property type="entry name" value="ABC_TRANSPORTER_2"/>
    <property type="match status" value="1"/>
</dbReference>
<evidence type="ECO:0000313" key="7">
    <source>
        <dbReference type="EMBL" id="MRD46825.1"/>
    </source>
</evidence>
<evidence type="ECO:0000256" key="5">
    <source>
        <dbReference type="ARBA" id="ARBA00022840"/>
    </source>
</evidence>
<evidence type="ECO:0000256" key="2">
    <source>
        <dbReference type="ARBA" id="ARBA00022448"/>
    </source>
</evidence>
<keyword evidence="3" id="KW-0472">Membrane</keyword>
<evidence type="ECO:0000259" key="6">
    <source>
        <dbReference type="PROSITE" id="PS50893"/>
    </source>
</evidence>